<proteinExistence type="predicted"/>
<feature type="region of interest" description="Disordered" evidence="1">
    <location>
        <begin position="465"/>
        <end position="544"/>
    </location>
</feature>
<feature type="compositionally biased region" description="Basic and acidic residues" evidence="1">
    <location>
        <begin position="492"/>
        <end position="507"/>
    </location>
</feature>
<feature type="compositionally biased region" description="Basic and acidic residues" evidence="1">
    <location>
        <begin position="519"/>
        <end position="534"/>
    </location>
</feature>
<reference evidence="2 3" key="1">
    <citation type="submission" date="2016-10" db="EMBL/GenBank/DDBJ databases">
        <title>The genome sequence of Colletotrichum fioriniae PJ7.</title>
        <authorList>
            <person name="Baroncelli R."/>
        </authorList>
    </citation>
    <scope>NUCLEOTIDE SEQUENCE [LARGE SCALE GENOMIC DNA]</scope>
    <source>
        <strain evidence="2 3">Tom-12</strain>
    </source>
</reference>
<accession>A0ABQ9QLL3</accession>
<feature type="non-terminal residue" evidence="2">
    <location>
        <position position="1"/>
    </location>
</feature>
<comment type="caution">
    <text evidence="2">The sequence shown here is derived from an EMBL/GenBank/DDBJ whole genome shotgun (WGS) entry which is preliminary data.</text>
</comment>
<name>A0ABQ9QLL3_9PEZI</name>
<feature type="compositionally biased region" description="Polar residues" evidence="1">
    <location>
        <begin position="402"/>
        <end position="415"/>
    </location>
</feature>
<organism evidence="2 3">
    <name type="scientific">Colletotrichum tamarilloi</name>
    <dbReference type="NCBI Taxonomy" id="1209934"/>
    <lineage>
        <taxon>Eukaryota</taxon>
        <taxon>Fungi</taxon>
        <taxon>Dikarya</taxon>
        <taxon>Ascomycota</taxon>
        <taxon>Pezizomycotina</taxon>
        <taxon>Sordariomycetes</taxon>
        <taxon>Hypocreomycetidae</taxon>
        <taxon>Glomerellales</taxon>
        <taxon>Glomerellaceae</taxon>
        <taxon>Colletotrichum</taxon>
        <taxon>Colletotrichum acutatum species complex</taxon>
    </lineage>
</organism>
<dbReference type="RefSeq" id="XP_060374064.1">
    <property type="nucleotide sequence ID" value="XM_060531363.1"/>
</dbReference>
<keyword evidence="3" id="KW-1185">Reference proteome</keyword>
<sequence>LAGVYRHLKGEGRIWDFGDLLESLLRLHRTCVCRTLGSLLADNCDGTDASLARMVEKVEDDWGTTTPDEESSFALLEIFTTLTLASMGVHTNPDMVKTIFEFSQSHALEVVGMQSTNTKSRPYLRWIIAKVLVEQYVDRTITGYFALASHLHKLPGFHYDSDIMVPINLMILYAPDDEEAPNWQPDPTTTLGHDGALRTVLGVAEELGDAPLQVTCLQLLIYQSPQPKPLLDKLGELWHSIGSPKGYLETRLYCYIPYSLTTREHRACTRRDLILAGEALNEGPVSHAQARVLRALSRNQQERDSYESKAATALYRLNLPKFAPSGSPTMSQVLPNFVATPQYVNRHSFNAAHRIRNHAEAEPFDGTPHSLSTADFTMSRHNPNHETKRTTRPKEDIVKSNKLPQENSYLSSSIMPLSGKEPRSGSQPSTQPQPAPDPVPSIFDRSIEEREKLVAELVERINNLISEGAGKKAGSSGDKHSNLSEARPTSQKPEDEPVREQRQRLSERFSASRIGDGGIEVKGKQVETRPKTHPDGSASAATRD</sequence>
<feature type="compositionally biased region" description="Basic and acidic residues" evidence="1">
    <location>
        <begin position="383"/>
        <end position="399"/>
    </location>
</feature>
<gene>
    <name evidence="2" type="ORF">CTAM01_15366</name>
</gene>
<dbReference type="EMBL" id="MLFU01000159">
    <property type="protein sequence ID" value="KAK1476766.1"/>
    <property type="molecule type" value="Genomic_DNA"/>
</dbReference>
<feature type="region of interest" description="Disordered" evidence="1">
    <location>
        <begin position="361"/>
        <end position="442"/>
    </location>
</feature>
<dbReference type="GeneID" id="85415601"/>
<dbReference type="Proteomes" id="UP001227543">
    <property type="component" value="Unassembled WGS sequence"/>
</dbReference>
<evidence type="ECO:0000256" key="1">
    <source>
        <dbReference type="SAM" id="MobiDB-lite"/>
    </source>
</evidence>
<evidence type="ECO:0000313" key="2">
    <source>
        <dbReference type="EMBL" id="KAK1476766.1"/>
    </source>
</evidence>
<feature type="compositionally biased region" description="Polar residues" evidence="1">
    <location>
        <begin position="369"/>
        <end position="381"/>
    </location>
</feature>
<evidence type="ECO:0000313" key="3">
    <source>
        <dbReference type="Proteomes" id="UP001227543"/>
    </source>
</evidence>
<protein>
    <submittedName>
        <fullName evidence="2">Uncharacterized protein</fullName>
    </submittedName>
</protein>